<keyword evidence="4" id="KW-1185">Reference proteome</keyword>
<dbReference type="InterPro" id="IPR023393">
    <property type="entry name" value="START-like_dom_sf"/>
</dbReference>
<name>A0ABV2K135_9GAMM</name>
<dbReference type="RefSeq" id="WP_354015881.1">
    <property type="nucleotide sequence ID" value="NZ_JBEPMU010000007.1"/>
</dbReference>
<comment type="caution">
    <text evidence="3">The sequence shown here is derived from an EMBL/GenBank/DDBJ whole genome shotgun (WGS) entry which is preliminary data.</text>
</comment>
<feature type="domain" description="Activator of Hsp90 ATPase homologue 1/2-like C-terminal" evidence="2">
    <location>
        <begin position="164"/>
        <end position="293"/>
    </location>
</feature>
<protein>
    <submittedName>
        <fullName evidence="3">Uncharacterized protein YndB with AHSA1/START domain</fullName>
    </submittedName>
</protein>
<evidence type="ECO:0000313" key="4">
    <source>
        <dbReference type="Proteomes" id="UP001549184"/>
    </source>
</evidence>
<proteinExistence type="inferred from homology"/>
<evidence type="ECO:0000313" key="3">
    <source>
        <dbReference type="EMBL" id="MET3654527.1"/>
    </source>
</evidence>
<evidence type="ECO:0000259" key="2">
    <source>
        <dbReference type="Pfam" id="PF08327"/>
    </source>
</evidence>
<dbReference type="Gene3D" id="3.30.530.20">
    <property type="match status" value="2"/>
</dbReference>
<dbReference type="CDD" id="cd08899">
    <property type="entry name" value="SRPBCC_CalC_Aha1-like_6"/>
    <property type="match status" value="1"/>
</dbReference>
<gene>
    <name evidence="3" type="ORF">ABIC75_004275</name>
</gene>
<reference evidence="3 4" key="1">
    <citation type="submission" date="2024-06" db="EMBL/GenBank/DDBJ databases">
        <title>Sorghum-associated microbial communities from plants grown in Nebraska, USA.</title>
        <authorList>
            <person name="Schachtman D."/>
        </authorList>
    </citation>
    <scope>NUCLEOTIDE SEQUENCE [LARGE SCALE GENOMIC DNA]</scope>
    <source>
        <strain evidence="3 4">1073</strain>
    </source>
</reference>
<dbReference type="SUPFAM" id="SSF55961">
    <property type="entry name" value="Bet v1-like"/>
    <property type="match status" value="2"/>
</dbReference>
<dbReference type="InterPro" id="IPR013538">
    <property type="entry name" value="ASHA1/2-like_C"/>
</dbReference>
<organism evidence="3 4">
    <name type="scientific">Dyella japonica</name>
    <dbReference type="NCBI Taxonomy" id="231455"/>
    <lineage>
        <taxon>Bacteria</taxon>
        <taxon>Pseudomonadati</taxon>
        <taxon>Pseudomonadota</taxon>
        <taxon>Gammaproteobacteria</taxon>
        <taxon>Lysobacterales</taxon>
        <taxon>Rhodanobacteraceae</taxon>
        <taxon>Dyella</taxon>
    </lineage>
</organism>
<feature type="domain" description="Activator of Hsp90 ATPase homologue 1/2-like C-terminal" evidence="2">
    <location>
        <begin position="15"/>
        <end position="141"/>
    </location>
</feature>
<comment type="similarity">
    <text evidence="1">Belongs to the AHA1 family.</text>
</comment>
<dbReference type="CDD" id="cd07814">
    <property type="entry name" value="SRPBCC_CalC_Aha1-like"/>
    <property type="match status" value="1"/>
</dbReference>
<sequence length="318" mass="35721">MTTALRSLRITRHFDASPERVFDAWLDPATAGRWLFSAPNGEMVRVDIDARVGGRFCFSDRRDGEDVDHVGEYLEIDRPRRLVFTFAVPKYSAATTRVSIDIVPAGTGCDLTLLHEDVLPEWADATQEGWGGILANLEQKLQRAPARQLLAADTVRFERLLPGPLERVWSFLTESDKRGQWLASGAMEQRVGSDFQLHFHHTDLSQTPTSPPERFKALADGKTTHHRVIACEPPTLLAISWGGMDEPSEVTFELAPVNEQVRLTVTHRRLKPEDVAGVSGGWHTHLNILADRLDGHLPQAFWPVFGHLLARYEQLPSR</sequence>
<accession>A0ABV2K135</accession>
<evidence type="ECO:0000256" key="1">
    <source>
        <dbReference type="ARBA" id="ARBA00006817"/>
    </source>
</evidence>
<dbReference type="Proteomes" id="UP001549184">
    <property type="component" value="Unassembled WGS sequence"/>
</dbReference>
<dbReference type="EMBL" id="JBEPMU010000007">
    <property type="protein sequence ID" value="MET3654527.1"/>
    <property type="molecule type" value="Genomic_DNA"/>
</dbReference>
<dbReference type="Pfam" id="PF08327">
    <property type="entry name" value="AHSA1"/>
    <property type="match status" value="2"/>
</dbReference>